<comment type="caution">
    <text evidence="4">The sequence shown here is derived from an EMBL/GenBank/DDBJ whole genome shotgun (WGS) entry which is preliminary data.</text>
</comment>
<evidence type="ECO:0000256" key="2">
    <source>
        <dbReference type="ARBA" id="ARBA00023043"/>
    </source>
</evidence>
<reference evidence="4" key="1">
    <citation type="journal article" date="2023" name="Mol. Phylogenet. Evol.">
        <title>Genome-scale phylogeny and comparative genomics of the fungal order Sordariales.</title>
        <authorList>
            <person name="Hensen N."/>
            <person name="Bonometti L."/>
            <person name="Westerberg I."/>
            <person name="Brannstrom I.O."/>
            <person name="Guillou S."/>
            <person name="Cros-Aarteil S."/>
            <person name="Calhoun S."/>
            <person name="Haridas S."/>
            <person name="Kuo A."/>
            <person name="Mondo S."/>
            <person name="Pangilinan J."/>
            <person name="Riley R."/>
            <person name="LaButti K."/>
            <person name="Andreopoulos B."/>
            <person name="Lipzen A."/>
            <person name="Chen C."/>
            <person name="Yan M."/>
            <person name="Daum C."/>
            <person name="Ng V."/>
            <person name="Clum A."/>
            <person name="Steindorff A."/>
            <person name="Ohm R.A."/>
            <person name="Martin F."/>
            <person name="Silar P."/>
            <person name="Natvig D.O."/>
            <person name="Lalanne C."/>
            <person name="Gautier V."/>
            <person name="Ament-Velasquez S.L."/>
            <person name="Kruys A."/>
            <person name="Hutchinson M.I."/>
            <person name="Powell A.J."/>
            <person name="Barry K."/>
            <person name="Miller A.N."/>
            <person name="Grigoriev I.V."/>
            <person name="Debuchy R."/>
            <person name="Gladieux P."/>
            <person name="Hiltunen Thoren M."/>
            <person name="Johannesson H."/>
        </authorList>
    </citation>
    <scope>NUCLEOTIDE SEQUENCE</scope>
    <source>
        <strain evidence="4">CBS 232.78</strain>
    </source>
</reference>
<feature type="non-terminal residue" evidence="4">
    <location>
        <position position="552"/>
    </location>
</feature>
<dbReference type="PANTHER" id="PTHR24123:SF33">
    <property type="entry name" value="PROTEIN HOS4"/>
    <property type="match status" value="1"/>
</dbReference>
<dbReference type="InterPro" id="IPR051165">
    <property type="entry name" value="Multifunctional_ANK_Repeat"/>
</dbReference>
<feature type="repeat" description="ANK" evidence="3">
    <location>
        <begin position="503"/>
        <end position="535"/>
    </location>
</feature>
<proteinExistence type="predicted"/>
<dbReference type="EMBL" id="JAULSW010000005">
    <property type="protein sequence ID" value="KAK3381181.1"/>
    <property type="molecule type" value="Genomic_DNA"/>
</dbReference>
<dbReference type="Gene3D" id="1.25.40.20">
    <property type="entry name" value="Ankyrin repeat-containing domain"/>
    <property type="match status" value="2"/>
</dbReference>
<dbReference type="SMART" id="SM00248">
    <property type="entry name" value="ANK"/>
    <property type="match status" value="7"/>
</dbReference>
<gene>
    <name evidence="4" type="ORF">B0H63DRAFT_545640</name>
</gene>
<keyword evidence="2 3" id="KW-0040">ANK repeat</keyword>
<name>A0AAE0NGL9_9PEZI</name>
<evidence type="ECO:0000256" key="3">
    <source>
        <dbReference type="PROSITE-ProRule" id="PRU00023"/>
    </source>
</evidence>
<keyword evidence="5" id="KW-1185">Reference proteome</keyword>
<dbReference type="AlphaFoldDB" id="A0AAE0NGL9"/>
<evidence type="ECO:0000313" key="4">
    <source>
        <dbReference type="EMBL" id="KAK3381181.1"/>
    </source>
</evidence>
<keyword evidence="1" id="KW-0677">Repeat</keyword>
<sequence>ENETSQPNRHVSRSTDILVASFFEGHSTLTAAFKCNFATVVQYLPIEQQADVHFRSATGSSALYEAMAMLRDLKGDTARTWNLKDKHVRVAVEKRIWTVASLLFTAGPGISNAKLLMDSAEILANASPGHLAEFFDASVPNADITSIHQMDTALLQFLIRASLDINVIAANNESPLTVAIRARRKPLILQLRGLGANPLLRGSRFRCGQDSFANARVTAAGCGDLELLRDFVESEPELGIDSYGTVPGSERLLDIPCGMEIEDLEFRCANALTTAIYFMHGTLVLQLLEMGASPAKSAGFSPLAAALYTGRLETARILIERRDRSVSDTLEHVSPLEVVAAHFNYEAIELLVSWKPTISSLYFILQDQPKLTQILLEAGADPNTGMWDPSGKKRCVLTFTISQPYPDSRRAEQIKLLLAAGAPPDRPDDFDQVTPSTSPQLAIRKMDYDTVKLLLEHKANPNAVRPDDRHTPLQIAACNGDFRTASLLTDSGADVSVPSDPSGGKSALQFAAMRGFVGIAEMLIQRGASTRLLLRGMGEQHLRQRQSMVGLI</sequence>
<dbReference type="SUPFAM" id="SSF48403">
    <property type="entry name" value="Ankyrin repeat"/>
    <property type="match status" value="2"/>
</dbReference>
<dbReference type="InterPro" id="IPR002110">
    <property type="entry name" value="Ankyrin_rpt"/>
</dbReference>
<evidence type="ECO:0000256" key="1">
    <source>
        <dbReference type="ARBA" id="ARBA00022737"/>
    </source>
</evidence>
<dbReference type="InterPro" id="IPR036770">
    <property type="entry name" value="Ankyrin_rpt-contain_sf"/>
</dbReference>
<dbReference type="Proteomes" id="UP001285441">
    <property type="component" value="Unassembled WGS sequence"/>
</dbReference>
<dbReference type="PANTHER" id="PTHR24123">
    <property type="entry name" value="ANKYRIN REPEAT-CONTAINING"/>
    <property type="match status" value="1"/>
</dbReference>
<dbReference type="Pfam" id="PF12796">
    <property type="entry name" value="Ank_2"/>
    <property type="match status" value="1"/>
</dbReference>
<dbReference type="PROSITE" id="PS50297">
    <property type="entry name" value="ANK_REP_REGION"/>
    <property type="match status" value="2"/>
</dbReference>
<organism evidence="4 5">
    <name type="scientific">Podospora didyma</name>
    <dbReference type="NCBI Taxonomy" id="330526"/>
    <lineage>
        <taxon>Eukaryota</taxon>
        <taxon>Fungi</taxon>
        <taxon>Dikarya</taxon>
        <taxon>Ascomycota</taxon>
        <taxon>Pezizomycotina</taxon>
        <taxon>Sordariomycetes</taxon>
        <taxon>Sordariomycetidae</taxon>
        <taxon>Sordariales</taxon>
        <taxon>Podosporaceae</taxon>
        <taxon>Podospora</taxon>
    </lineage>
</organism>
<dbReference type="PROSITE" id="PS50088">
    <property type="entry name" value="ANK_REPEAT"/>
    <property type="match status" value="2"/>
</dbReference>
<feature type="repeat" description="ANK" evidence="3">
    <location>
        <begin position="468"/>
        <end position="500"/>
    </location>
</feature>
<protein>
    <submittedName>
        <fullName evidence="4">Ankyrin repeat-containing domain protein</fullName>
    </submittedName>
</protein>
<evidence type="ECO:0000313" key="5">
    <source>
        <dbReference type="Proteomes" id="UP001285441"/>
    </source>
</evidence>
<accession>A0AAE0NGL9</accession>
<reference evidence="4" key="2">
    <citation type="submission" date="2023-06" db="EMBL/GenBank/DDBJ databases">
        <authorList>
            <consortium name="Lawrence Berkeley National Laboratory"/>
            <person name="Haridas S."/>
            <person name="Hensen N."/>
            <person name="Bonometti L."/>
            <person name="Westerberg I."/>
            <person name="Brannstrom I.O."/>
            <person name="Guillou S."/>
            <person name="Cros-Aarteil S."/>
            <person name="Calhoun S."/>
            <person name="Kuo A."/>
            <person name="Mondo S."/>
            <person name="Pangilinan J."/>
            <person name="Riley R."/>
            <person name="LaButti K."/>
            <person name="Andreopoulos B."/>
            <person name="Lipzen A."/>
            <person name="Chen C."/>
            <person name="Yanf M."/>
            <person name="Daum C."/>
            <person name="Ng V."/>
            <person name="Clum A."/>
            <person name="Steindorff A."/>
            <person name="Ohm R."/>
            <person name="Martin F."/>
            <person name="Silar P."/>
            <person name="Natvig D."/>
            <person name="Lalanne C."/>
            <person name="Gautier V."/>
            <person name="Ament-velasquez S.L."/>
            <person name="Kruys A."/>
            <person name="Hutchinson M.I."/>
            <person name="Powell A.J."/>
            <person name="Barry K."/>
            <person name="Miller A.N."/>
            <person name="Grigoriev I.V."/>
            <person name="Debuchy R."/>
            <person name="Gladieux P."/>
            <person name="Thoren M.H."/>
            <person name="Johannesson H."/>
        </authorList>
    </citation>
    <scope>NUCLEOTIDE SEQUENCE</scope>
    <source>
        <strain evidence="4">CBS 232.78</strain>
    </source>
</reference>